<dbReference type="GO" id="GO:0042597">
    <property type="term" value="C:periplasmic space"/>
    <property type="evidence" value="ECO:0007669"/>
    <property type="project" value="UniProtKB-SubCell"/>
</dbReference>
<evidence type="ECO:0000259" key="5">
    <source>
        <dbReference type="Pfam" id="PF07940"/>
    </source>
</evidence>
<dbReference type="Gene3D" id="2.70.98.70">
    <property type="match status" value="1"/>
</dbReference>
<accession>A0A511WWN5</accession>
<proteinExistence type="predicted"/>
<dbReference type="RefSeq" id="WP_089799087.1">
    <property type="nucleotide sequence ID" value="NZ_BJYE01000001.1"/>
</dbReference>
<dbReference type="EMBL" id="BJYE01000001">
    <property type="protein sequence ID" value="GEN55539.1"/>
    <property type="molecule type" value="Genomic_DNA"/>
</dbReference>
<keyword evidence="8" id="KW-1185">Reference proteome</keyword>
<dbReference type="InterPro" id="IPR012480">
    <property type="entry name" value="Hepar_II_III_C"/>
</dbReference>
<evidence type="ECO:0000256" key="1">
    <source>
        <dbReference type="ARBA" id="ARBA00004418"/>
    </source>
</evidence>
<dbReference type="Pfam" id="PF07940">
    <property type="entry name" value="Hepar_II_III_C"/>
    <property type="match status" value="1"/>
</dbReference>
<evidence type="ECO:0000256" key="3">
    <source>
        <dbReference type="ARBA" id="ARBA00022764"/>
    </source>
</evidence>
<evidence type="ECO:0000313" key="7">
    <source>
        <dbReference type="EMBL" id="GEN55539.1"/>
    </source>
</evidence>
<comment type="subcellular location">
    <subcellularLocation>
        <location evidence="1">Periplasm</location>
    </subcellularLocation>
</comment>
<feature type="domain" description="Heparinase II/III-like C-terminal" evidence="5">
    <location>
        <begin position="381"/>
        <end position="604"/>
    </location>
</feature>
<name>A0A511WWN5_9BACI</name>
<reference evidence="7 8" key="1">
    <citation type="submission" date="2019-07" db="EMBL/GenBank/DDBJ databases">
        <title>Whole genome shotgun sequence of Halolactibacillus alkaliphilus NBRC 103919.</title>
        <authorList>
            <person name="Hosoyama A."/>
            <person name="Uohara A."/>
            <person name="Ohji S."/>
            <person name="Ichikawa N."/>
        </authorList>
    </citation>
    <scope>NUCLEOTIDE SEQUENCE [LARGE SCALE GENOMIC DNA]</scope>
    <source>
        <strain evidence="7 8">NBRC 103919</strain>
    </source>
</reference>
<dbReference type="PANTHER" id="PTHR39210">
    <property type="entry name" value="HEPARIN-SULFATE LYASE"/>
    <property type="match status" value="1"/>
</dbReference>
<gene>
    <name evidence="7" type="ORF">HAL01_00030</name>
</gene>
<dbReference type="OrthoDB" id="7335480at2"/>
<dbReference type="Gene3D" id="1.50.10.100">
    <property type="entry name" value="Chondroitin AC/alginate lyase"/>
    <property type="match status" value="1"/>
</dbReference>
<dbReference type="GO" id="GO:0016829">
    <property type="term" value="F:lyase activity"/>
    <property type="evidence" value="ECO:0007669"/>
    <property type="project" value="UniProtKB-KW"/>
</dbReference>
<dbReference type="Proteomes" id="UP000321400">
    <property type="component" value="Unassembled WGS sequence"/>
</dbReference>
<dbReference type="AlphaFoldDB" id="A0A511WWN5"/>
<dbReference type="SUPFAM" id="SSF48230">
    <property type="entry name" value="Chondroitin AC/alginate lyase"/>
    <property type="match status" value="1"/>
</dbReference>
<evidence type="ECO:0000256" key="2">
    <source>
        <dbReference type="ARBA" id="ARBA00022729"/>
    </source>
</evidence>
<protein>
    <submittedName>
        <fullName evidence="7">Uncharacterized protein</fullName>
    </submittedName>
</protein>
<evidence type="ECO:0000256" key="4">
    <source>
        <dbReference type="ARBA" id="ARBA00023239"/>
    </source>
</evidence>
<dbReference type="Pfam" id="PF16889">
    <property type="entry name" value="Hepar_II_III_N"/>
    <property type="match status" value="1"/>
</dbReference>
<keyword evidence="4" id="KW-0456">Lyase</keyword>
<dbReference type="PANTHER" id="PTHR39210:SF1">
    <property type="entry name" value="HEPARIN-SULFATE LYASE"/>
    <property type="match status" value="1"/>
</dbReference>
<dbReference type="InterPro" id="IPR031680">
    <property type="entry name" value="Hepar_II_III_N"/>
</dbReference>
<sequence>MTNIFELLDIDSPDFTKIKELLNENKEERALSLLKEHFLNRKYPRMGFDTSEKDKLIALSKDDFPDKVTHVVKVAEQLVNKTFIFQEAWDMEKTSIPVTFNQEIDWRYIPLDDPEWTYMLNRHRFLIPLGKAYVITGDEKYAETYFDIITNWIYSNPKETSPLAWRTIDVGLRISNWIKSIYLFKESAFFTPKIFSTLLVSLYQQAKYLADSFSKWNYISNWGVLESKGLFDFSIFGIDFKEANDWYDISQYRLEETARIQVMKDGIHWEQSPMYHNEVLLSYLGMLHLSKINQLKVSSHLVETIKKMAYANMYMTKPNYHQPMKGDSDSIDTRDLITMSASILEDATLKSRGYLKMDFSNIWCLGVQAAEQYEKTEAIEPKKSSKSFEHSGNFFMRSGWKTTDLYSFFHCGQLGGGHGHADLLHFDIYAFGKDLLTDRGRFNYSNNSKYRLQLKQASAHNTTLVDNIDFTECTDSWGYSKIASPLHTLYKSETFFDYVEASHDGYLHLEDPVYVRRKMLFIKPFYWLLIDEFTCKESHKFTQVFNFPPGKINIDSQKKICSTQNKEVPNLLIIPLSCTEMEITNSQMPISFEYNKVEQSENVQYHLKSNGSAIMSQLLYPVKENEHLFPKIIEVDVYDIADNLVSKNEAQAFKLEIPSLDEEHLILNCKKSPSLHAMSYVIDGIQVFGELVLVKRKGLVEEIIVIK</sequence>
<keyword evidence="2" id="KW-0732">Signal</keyword>
<organism evidence="7 8">
    <name type="scientific">Halolactibacillus alkaliphilus</name>
    <dbReference type="NCBI Taxonomy" id="442899"/>
    <lineage>
        <taxon>Bacteria</taxon>
        <taxon>Bacillati</taxon>
        <taxon>Bacillota</taxon>
        <taxon>Bacilli</taxon>
        <taxon>Bacillales</taxon>
        <taxon>Bacillaceae</taxon>
        <taxon>Halolactibacillus</taxon>
    </lineage>
</organism>
<dbReference type="STRING" id="442899.SAMN05720591_10198"/>
<feature type="domain" description="Heparin-sulfate lyase N-terminal" evidence="6">
    <location>
        <begin position="4"/>
        <end position="336"/>
    </location>
</feature>
<comment type="caution">
    <text evidence="7">The sequence shown here is derived from an EMBL/GenBank/DDBJ whole genome shotgun (WGS) entry which is preliminary data.</text>
</comment>
<keyword evidence="3" id="KW-0574">Periplasm</keyword>
<evidence type="ECO:0000313" key="8">
    <source>
        <dbReference type="Proteomes" id="UP000321400"/>
    </source>
</evidence>
<dbReference type="InterPro" id="IPR008929">
    <property type="entry name" value="Chondroitin_lyas"/>
</dbReference>
<evidence type="ECO:0000259" key="6">
    <source>
        <dbReference type="Pfam" id="PF16889"/>
    </source>
</evidence>